<dbReference type="Proteomes" id="UP000523955">
    <property type="component" value="Unassembled WGS sequence"/>
</dbReference>
<sequence length="218" mass="24661">MTATLYRWPDHGRVDRSVPKERLYAEAGVSAKLKQQFVDDVQRIRWAYKIGVESVRLAPVEPFDEFQVFEVDLKGADLTDGVLKAIDMAIPSPIIFELTRPTGEIQVVAARKELGVRGPRLSSYFRSNWQSNGVGRRDLPPALNLPGLYEAILTSLLAVTGRPGEGLSEAIERMARVTQLEREIGTLTRRLRTEPQLNRKIELRRELKAKQATLEELK</sequence>
<dbReference type="AlphaFoldDB" id="A0A7X0VB20"/>
<accession>A0A7X0VB20</accession>
<dbReference type="Pfam" id="PF14335">
    <property type="entry name" value="DUF4391"/>
    <property type="match status" value="1"/>
</dbReference>
<dbReference type="RefSeq" id="WP_185253035.1">
    <property type="nucleotide sequence ID" value="NZ_JACKXE010000001.1"/>
</dbReference>
<keyword evidence="2" id="KW-1185">Reference proteome</keyword>
<reference evidence="1 2" key="1">
    <citation type="submission" date="2020-08" db="EMBL/GenBank/DDBJ databases">
        <authorList>
            <person name="Seo M.-J."/>
        </authorList>
    </citation>
    <scope>NUCLEOTIDE SEQUENCE [LARGE SCALE GENOMIC DNA]</scope>
    <source>
        <strain evidence="1 2">KIGAM211</strain>
    </source>
</reference>
<proteinExistence type="predicted"/>
<organism evidence="1 2">
    <name type="scientific">Nocardioides luti</name>
    <dbReference type="NCBI Taxonomy" id="2761101"/>
    <lineage>
        <taxon>Bacteria</taxon>
        <taxon>Bacillati</taxon>
        <taxon>Actinomycetota</taxon>
        <taxon>Actinomycetes</taxon>
        <taxon>Propionibacteriales</taxon>
        <taxon>Nocardioidaceae</taxon>
        <taxon>Nocardioides</taxon>
    </lineage>
</organism>
<name>A0A7X0VB20_9ACTN</name>
<evidence type="ECO:0000313" key="2">
    <source>
        <dbReference type="Proteomes" id="UP000523955"/>
    </source>
</evidence>
<dbReference type="InterPro" id="IPR025503">
    <property type="entry name" value="DUF4391"/>
</dbReference>
<gene>
    <name evidence="1" type="ORF">H5V45_11435</name>
</gene>
<comment type="caution">
    <text evidence="1">The sequence shown here is derived from an EMBL/GenBank/DDBJ whole genome shotgun (WGS) entry which is preliminary data.</text>
</comment>
<dbReference type="EMBL" id="JACKXE010000001">
    <property type="protein sequence ID" value="MBB6627930.1"/>
    <property type="molecule type" value="Genomic_DNA"/>
</dbReference>
<evidence type="ECO:0000313" key="1">
    <source>
        <dbReference type="EMBL" id="MBB6627930.1"/>
    </source>
</evidence>
<protein>
    <submittedName>
        <fullName evidence="1">DUF4391 domain-containing protein</fullName>
    </submittedName>
</protein>